<dbReference type="GO" id="GO:0012505">
    <property type="term" value="C:endomembrane system"/>
    <property type="evidence" value="ECO:0007669"/>
    <property type="project" value="UniProtKB-SubCell"/>
</dbReference>
<evidence type="ECO:0000313" key="8">
    <source>
        <dbReference type="EMBL" id="OGH61837.1"/>
    </source>
</evidence>
<keyword evidence="6 7" id="KW-0472">Membrane</keyword>
<proteinExistence type="predicted"/>
<dbReference type="EMBL" id="MFPV01000034">
    <property type="protein sequence ID" value="OGH61837.1"/>
    <property type="molecule type" value="Genomic_DNA"/>
</dbReference>
<feature type="transmembrane region" description="Helical" evidence="7">
    <location>
        <begin position="281"/>
        <end position="300"/>
    </location>
</feature>
<dbReference type="GO" id="GO:0006629">
    <property type="term" value="P:lipid metabolic process"/>
    <property type="evidence" value="ECO:0007669"/>
    <property type="project" value="TreeGrafter"/>
</dbReference>
<evidence type="ECO:0000256" key="7">
    <source>
        <dbReference type="SAM" id="Phobius"/>
    </source>
</evidence>
<dbReference type="Proteomes" id="UP000176329">
    <property type="component" value="Unassembled WGS sequence"/>
</dbReference>
<protein>
    <submittedName>
        <fullName evidence="8">Uncharacterized protein</fullName>
    </submittedName>
</protein>
<evidence type="ECO:0000256" key="1">
    <source>
        <dbReference type="ARBA" id="ARBA00004127"/>
    </source>
</evidence>
<evidence type="ECO:0000256" key="3">
    <source>
        <dbReference type="ARBA" id="ARBA00022692"/>
    </source>
</evidence>
<feature type="transmembrane region" description="Helical" evidence="7">
    <location>
        <begin position="251"/>
        <end position="275"/>
    </location>
</feature>
<comment type="subcellular location">
    <subcellularLocation>
        <location evidence="1">Endomembrane system</location>
        <topology evidence="1">Multi-pass membrane protein</topology>
    </subcellularLocation>
    <subcellularLocation>
        <location evidence="2">Endoplasmic reticulum membrane</location>
    </subcellularLocation>
</comment>
<evidence type="ECO:0000256" key="2">
    <source>
        <dbReference type="ARBA" id="ARBA00004586"/>
    </source>
</evidence>
<organism evidence="8 9">
    <name type="scientific">Candidatus Magasanikbacteria bacterium RIFCSPHIGHO2_01_FULL_50_8</name>
    <dbReference type="NCBI Taxonomy" id="1798674"/>
    <lineage>
        <taxon>Bacteria</taxon>
        <taxon>Candidatus Magasanikiibacteriota</taxon>
    </lineage>
</organism>
<feature type="transmembrane region" description="Helical" evidence="7">
    <location>
        <begin position="307"/>
        <end position="324"/>
    </location>
</feature>
<dbReference type="GO" id="GO:0071763">
    <property type="term" value="P:nuclear membrane organization"/>
    <property type="evidence" value="ECO:0007669"/>
    <property type="project" value="TreeGrafter"/>
</dbReference>
<sequence length="335" mass="35982">MPLDEHVISEKVLGSSNPVARFGRSVSSSVTGIFFGIVLIVGSFGLLWWGEQQHEYSKDVAALPLVTSVSAGHSGAIKVQAVPVVSAPLQAPIVNQSVLYYEYRKQEFKKVKEMKTETRTVQREGKDVQQTIEKEVLIDKWFDVASEKKWAGFSVGGASVEGAAASLGYIELKKFFDKETPVSSDAPLNVVQKTRETVVGIPVGIPLLVVGSVNADVITNGAPFIITDSNDAALVAAIQSSESRAYWGFKIVAWLLMTIGFVMLFGPVAALLNVLPGLGKLFNGILFLVFGVVSASIVMLGTIVIRYWWAVLIVLVAVIVLAVIKMKRGGTAASA</sequence>
<feature type="transmembrane region" description="Helical" evidence="7">
    <location>
        <begin position="30"/>
        <end position="49"/>
    </location>
</feature>
<keyword evidence="4" id="KW-0256">Endoplasmic reticulum</keyword>
<accession>A0A1F6LR14</accession>
<evidence type="ECO:0000313" key="9">
    <source>
        <dbReference type="Proteomes" id="UP000176329"/>
    </source>
</evidence>
<reference evidence="8 9" key="1">
    <citation type="journal article" date="2016" name="Nat. Commun.">
        <title>Thousands of microbial genomes shed light on interconnected biogeochemical processes in an aquifer system.</title>
        <authorList>
            <person name="Anantharaman K."/>
            <person name="Brown C.T."/>
            <person name="Hug L.A."/>
            <person name="Sharon I."/>
            <person name="Castelle C.J."/>
            <person name="Probst A.J."/>
            <person name="Thomas B.C."/>
            <person name="Singh A."/>
            <person name="Wilkins M.J."/>
            <person name="Karaoz U."/>
            <person name="Brodie E.L."/>
            <person name="Williams K.H."/>
            <person name="Hubbard S.S."/>
            <person name="Banfield J.F."/>
        </authorList>
    </citation>
    <scope>NUCLEOTIDE SEQUENCE [LARGE SCALE GENOMIC DNA]</scope>
</reference>
<dbReference type="AlphaFoldDB" id="A0A1F6LR14"/>
<evidence type="ECO:0000256" key="5">
    <source>
        <dbReference type="ARBA" id="ARBA00022989"/>
    </source>
</evidence>
<gene>
    <name evidence="8" type="ORF">A2848_00390</name>
</gene>
<dbReference type="Pfam" id="PF07787">
    <property type="entry name" value="TMEM43"/>
    <property type="match status" value="1"/>
</dbReference>
<keyword evidence="5 7" id="KW-1133">Transmembrane helix</keyword>
<dbReference type="PANTHER" id="PTHR13416:SF2">
    <property type="entry name" value="TRANSMEMBRANE PROTEIN 43"/>
    <property type="match status" value="1"/>
</dbReference>
<evidence type="ECO:0000256" key="4">
    <source>
        <dbReference type="ARBA" id="ARBA00022824"/>
    </source>
</evidence>
<dbReference type="PANTHER" id="PTHR13416">
    <property type="match status" value="1"/>
</dbReference>
<name>A0A1F6LR14_9BACT</name>
<keyword evidence="3 7" id="KW-0812">Transmembrane</keyword>
<comment type="caution">
    <text evidence="8">The sequence shown here is derived from an EMBL/GenBank/DDBJ whole genome shotgun (WGS) entry which is preliminary data.</text>
</comment>
<evidence type="ECO:0000256" key="6">
    <source>
        <dbReference type="ARBA" id="ARBA00023136"/>
    </source>
</evidence>
<dbReference type="InterPro" id="IPR012430">
    <property type="entry name" value="TMEM43_fam"/>
</dbReference>